<keyword evidence="1" id="KW-0472">Membrane</keyword>
<proteinExistence type="predicted"/>
<feature type="transmembrane region" description="Helical" evidence="1">
    <location>
        <begin position="110"/>
        <end position="131"/>
    </location>
</feature>
<accession>A0AAW1CN31</accession>
<dbReference type="PANTHER" id="PTHR32251">
    <property type="entry name" value="3-OXO-5-ALPHA-STEROID 4-DEHYDROGENASE"/>
    <property type="match status" value="1"/>
</dbReference>
<name>A0AAW1CN31_9HEMI</name>
<protein>
    <recommendedName>
        <fullName evidence="4">Steroid 5-alpha reductase C-terminal domain-containing protein</fullName>
    </recommendedName>
</protein>
<dbReference type="EMBL" id="JAPXFL010000010">
    <property type="protein sequence ID" value="KAK9500323.1"/>
    <property type="molecule type" value="Genomic_DNA"/>
</dbReference>
<dbReference type="Proteomes" id="UP001461498">
    <property type="component" value="Unassembled WGS sequence"/>
</dbReference>
<evidence type="ECO:0000256" key="1">
    <source>
        <dbReference type="SAM" id="Phobius"/>
    </source>
</evidence>
<keyword evidence="1" id="KW-1133">Transmembrane helix</keyword>
<feature type="transmembrane region" description="Helical" evidence="1">
    <location>
        <begin position="6"/>
        <end position="28"/>
    </location>
</feature>
<gene>
    <name evidence="2" type="ORF">O3M35_001606</name>
</gene>
<dbReference type="AlphaFoldDB" id="A0AAW1CN31"/>
<feature type="transmembrane region" description="Helical" evidence="1">
    <location>
        <begin position="198"/>
        <end position="215"/>
    </location>
</feature>
<evidence type="ECO:0008006" key="4">
    <source>
        <dbReference type="Google" id="ProtNLM"/>
    </source>
</evidence>
<dbReference type="GO" id="GO:0016020">
    <property type="term" value="C:membrane"/>
    <property type="evidence" value="ECO:0007669"/>
    <property type="project" value="TreeGrafter"/>
</dbReference>
<feature type="transmembrane region" description="Helical" evidence="1">
    <location>
        <begin position="40"/>
        <end position="58"/>
    </location>
</feature>
<evidence type="ECO:0000313" key="2">
    <source>
        <dbReference type="EMBL" id="KAK9500323.1"/>
    </source>
</evidence>
<dbReference type="Gene3D" id="1.20.120.1630">
    <property type="match status" value="1"/>
</dbReference>
<keyword evidence="3" id="KW-1185">Reference proteome</keyword>
<evidence type="ECO:0000313" key="3">
    <source>
        <dbReference type="Proteomes" id="UP001461498"/>
    </source>
</evidence>
<dbReference type="InterPro" id="IPR010721">
    <property type="entry name" value="UstE-like"/>
</dbReference>
<feature type="transmembrane region" description="Helical" evidence="1">
    <location>
        <begin position="70"/>
        <end position="89"/>
    </location>
</feature>
<keyword evidence="1" id="KW-0812">Transmembrane</keyword>
<reference evidence="2 3" key="1">
    <citation type="submission" date="2022-12" db="EMBL/GenBank/DDBJ databases">
        <title>Chromosome-level genome assembly of true bugs.</title>
        <authorList>
            <person name="Ma L."/>
            <person name="Li H."/>
        </authorList>
    </citation>
    <scope>NUCLEOTIDE SEQUENCE [LARGE SCALE GENOMIC DNA]</scope>
    <source>
        <strain evidence="2">Lab_2022b</strain>
    </source>
</reference>
<feature type="transmembrane region" description="Helical" evidence="1">
    <location>
        <begin position="151"/>
        <end position="169"/>
    </location>
</feature>
<dbReference type="Pfam" id="PF06966">
    <property type="entry name" value="DUF1295"/>
    <property type="match status" value="1"/>
</dbReference>
<dbReference type="PROSITE" id="PS50244">
    <property type="entry name" value="S5A_REDUCTASE"/>
    <property type="match status" value="1"/>
</dbReference>
<feature type="transmembrane region" description="Helical" evidence="1">
    <location>
        <begin position="221"/>
        <end position="243"/>
    </location>
</feature>
<dbReference type="PANTHER" id="PTHR32251:SF15">
    <property type="entry name" value="3-OXO-5-ALPHA-STEROID 4-DEHYDROGENASE (DUF1295)"/>
    <property type="match status" value="1"/>
</dbReference>
<comment type="caution">
    <text evidence="2">The sequence shown here is derived from an EMBL/GenBank/DDBJ whole genome shotgun (WGS) entry which is preliminary data.</text>
</comment>
<sequence length="301" mass="34090">MSLYLLNQSYLTLCAAITAGIQSTFFCISAYLKFDKLTDFAGGINFLIIAGSTFLLGQRSIKPPYDSRQLLITGIVGLWGIRLSSYLFYRILIIGRDARFDRIRDNVGRFAVFWSFQAIWVFVVSLPVIFTNAPHNSIANGAPNIMTPLDSLGTLLFSFGLLIETFADLQKFSFRQNPANIGKWCNVGLWRLSRHPNYFGEILLWSGIFVISTNVTKGIEWSAVASPLLTAFLLLFVSGIPILERSADKKYGNNSEYRFYKKSTSPLIPMPPAFYLSIPNILKRTVCFEFPMYDLYIKKQK</sequence>
<organism evidence="2 3">
    <name type="scientific">Rhynocoris fuscipes</name>
    <dbReference type="NCBI Taxonomy" id="488301"/>
    <lineage>
        <taxon>Eukaryota</taxon>
        <taxon>Metazoa</taxon>
        <taxon>Ecdysozoa</taxon>
        <taxon>Arthropoda</taxon>
        <taxon>Hexapoda</taxon>
        <taxon>Insecta</taxon>
        <taxon>Pterygota</taxon>
        <taxon>Neoptera</taxon>
        <taxon>Paraneoptera</taxon>
        <taxon>Hemiptera</taxon>
        <taxon>Heteroptera</taxon>
        <taxon>Panheteroptera</taxon>
        <taxon>Cimicomorpha</taxon>
        <taxon>Reduviidae</taxon>
        <taxon>Harpactorinae</taxon>
        <taxon>Harpactorini</taxon>
        <taxon>Rhynocoris</taxon>
    </lineage>
</organism>